<feature type="transmembrane region" description="Helical" evidence="4">
    <location>
        <begin position="12"/>
        <end position="33"/>
    </location>
</feature>
<dbReference type="InterPro" id="IPR004089">
    <property type="entry name" value="MCPsignal_dom"/>
</dbReference>
<keyword evidence="4" id="KW-0812">Transmembrane</keyword>
<evidence type="ECO:0000313" key="8">
    <source>
        <dbReference type="Proteomes" id="UP001164733"/>
    </source>
</evidence>
<evidence type="ECO:0000256" key="4">
    <source>
        <dbReference type="SAM" id="Phobius"/>
    </source>
</evidence>
<name>A0AA47I9I7_9CLOT</name>
<dbReference type="Pfam" id="PF00672">
    <property type="entry name" value="HAMP"/>
    <property type="match status" value="1"/>
</dbReference>
<evidence type="ECO:0000256" key="2">
    <source>
        <dbReference type="ARBA" id="ARBA00029447"/>
    </source>
</evidence>
<protein>
    <submittedName>
        <fullName evidence="7">Methyl-accepting chemotaxis protein</fullName>
    </submittedName>
</protein>
<accession>A0AA47I9I7</accession>
<reference evidence="7" key="1">
    <citation type="submission" date="2021-11" db="EMBL/GenBank/DDBJ databases">
        <title>Clostridia strains as spoilage organisms.</title>
        <authorList>
            <person name="Wambui J."/>
            <person name="Stevens M.J.A."/>
            <person name="Stephan R."/>
        </authorList>
    </citation>
    <scope>NUCLEOTIDE SEQUENCE</scope>
    <source>
        <strain evidence="7">CF009</strain>
    </source>
</reference>
<evidence type="ECO:0000259" key="5">
    <source>
        <dbReference type="PROSITE" id="PS50111"/>
    </source>
</evidence>
<dbReference type="GO" id="GO:0007165">
    <property type="term" value="P:signal transduction"/>
    <property type="evidence" value="ECO:0007669"/>
    <property type="project" value="UniProtKB-KW"/>
</dbReference>
<dbReference type="CDD" id="cd06225">
    <property type="entry name" value="HAMP"/>
    <property type="match status" value="1"/>
</dbReference>
<dbReference type="SMART" id="SM00283">
    <property type="entry name" value="MA"/>
    <property type="match status" value="1"/>
</dbReference>
<comment type="similarity">
    <text evidence="2">Belongs to the methyl-accepting chemotaxis (MCP) protein family.</text>
</comment>
<keyword evidence="1 3" id="KW-0807">Transducer</keyword>
<dbReference type="RefSeq" id="WP_216120260.1">
    <property type="nucleotide sequence ID" value="NZ_CP086239.1"/>
</dbReference>
<dbReference type="InterPro" id="IPR003660">
    <property type="entry name" value="HAMP_dom"/>
</dbReference>
<feature type="domain" description="Methyl-accepting transducer" evidence="5">
    <location>
        <begin position="145"/>
        <end position="396"/>
    </location>
</feature>
<organism evidence="7 8">
    <name type="scientific">Clostridium estertheticum</name>
    <dbReference type="NCBI Taxonomy" id="238834"/>
    <lineage>
        <taxon>Bacteria</taxon>
        <taxon>Bacillati</taxon>
        <taxon>Bacillota</taxon>
        <taxon>Clostridia</taxon>
        <taxon>Eubacteriales</taxon>
        <taxon>Clostridiaceae</taxon>
        <taxon>Clostridium</taxon>
    </lineage>
</organism>
<proteinExistence type="inferred from homology"/>
<dbReference type="EMBL" id="CP086239">
    <property type="protein sequence ID" value="WAG62935.1"/>
    <property type="molecule type" value="Genomic_DNA"/>
</dbReference>
<dbReference type="AlphaFoldDB" id="A0AA47I9I7"/>
<dbReference type="Pfam" id="PF00015">
    <property type="entry name" value="MCPsignal"/>
    <property type="match status" value="1"/>
</dbReference>
<dbReference type="PANTHER" id="PTHR32089">
    <property type="entry name" value="METHYL-ACCEPTING CHEMOTAXIS PROTEIN MCPB"/>
    <property type="match status" value="1"/>
</dbReference>
<sequence>MKWFRNLDVVKKTMLVFTVISIAIILTGGIGVISLLQQVNSNNIVQINKSRDLIILITVISFVITHLMAYALCGNIMKPLNKIRDLASRLSLYDFSTPITIIRRDEFGQTGEALNTAQENIKELVKEILINSSEMTLSSEALSVTAYKITSKMKGIDFSTSEINKSVQESSATSEEITASTFEVNSSMEVLSSKAMEGSNNALKIKDKAKEVQMHAEKALYESNIIYEEKEKNILKAIQDGKVVHEIKVMADAIAAIASQTNLLALNAAIEASRAGEQGKGFAVVADEVRKLAEQSSETVNTIQGTIVKVQDAFNNLSENSNDILNYIIKDIKPVLEQYAISGKQYDLDGEFLSSMVSEIASMSEEVEATVNQVSIAVQTLTENSQLAVESTGDIQVNINETAKDMDEVVQRVKGQSELTLKINGLLEKFKI</sequence>
<dbReference type="PROSITE" id="PS50885">
    <property type="entry name" value="HAMP"/>
    <property type="match status" value="1"/>
</dbReference>
<dbReference type="SMART" id="SM00304">
    <property type="entry name" value="HAMP"/>
    <property type="match status" value="1"/>
</dbReference>
<evidence type="ECO:0000313" key="7">
    <source>
        <dbReference type="EMBL" id="WAG62935.1"/>
    </source>
</evidence>
<dbReference type="PROSITE" id="PS50111">
    <property type="entry name" value="CHEMOTAXIS_TRANSDUC_2"/>
    <property type="match status" value="1"/>
</dbReference>
<feature type="transmembrane region" description="Helical" evidence="4">
    <location>
        <begin position="53"/>
        <end position="73"/>
    </location>
</feature>
<keyword evidence="4" id="KW-1133">Transmembrane helix</keyword>
<dbReference type="PANTHER" id="PTHR32089:SF112">
    <property type="entry name" value="LYSOZYME-LIKE PROTEIN-RELATED"/>
    <property type="match status" value="1"/>
</dbReference>
<gene>
    <name evidence="7" type="ORF">LL038_12160</name>
</gene>
<keyword evidence="4" id="KW-0472">Membrane</keyword>
<evidence type="ECO:0000256" key="3">
    <source>
        <dbReference type="PROSITE-ProRule" id="PRU00284"/>
    </source>
</evidence>
<evidence type="ECO:0000259" key="6">
    <source>
        <dbReference type="PROSITE" id="PS50885"/>
    </source>
</evidence>
<evidence type="ECO:0000256" key="1">
    <source>
        <dbReference type="ARBA" id="ARBA00023224"/>
    </source>
</evidence>
<dbReference type="GO" id="GO:0016020">
    <property type="term" value="C:membrane"/>
    <property type="evidence" value="ECO:0007669"/>
    <property type="project" value="InterPro"/>
</dbReference>
<feature type="domain" description="HAMP" evidence="6">
    <location>
        <begin position="74"/>
        <end position="126"/>
    </location>
</feature>
<dbReference type="Proteomes" id="UP001164733">
    <property type="component" value="Chromosome"/>
</dbReference>